<comment type="pathway">
    <text evidence="3">Secondary metabolite biosynthesis.</text>
</comment>
<evidence type="ECO:0000256" key="3">
    <source>
        <dbReference type="ARBA" id="ARBA00005179"/>
    </source>
</evidence>
<keyword evidence="7 13" id="KW-0479">Metal-binding</keyword>
<sequence length="459" mass="51470">MLSSNLAGDLLYVRLLGQDFVVLNSEKVARALLDQRSTLYSDRPVIPTHTLFGMDFSTVMLPYGDEWRLHRKLFHQALRSESEARHREVYLTRARTLLTNLLDAPADFEVHIKSFVASNVVALAYGYEMAARDDPMVRIVISLVNLLAKALSPERAAVLSAFPILEKLPAWFPGAGFKRDAAYGKELATQMLNVPFNWVKDNMAAGNAPPSMVADCLAQIDEKDDYDKQEYAIKATAATVFIAGFETASSTLHTFILAMLLYPEVQAKAQAEIDSIIGSGRLPHFDDRQSLPYVDAILRELIRWNPVVPLGKYRNGIPHATSGEDVYEGYYIPKGSMVIINVWAMGRDEDRFTDVEEFKPERFLNSDGTPIERSALSDNPIFGLGRRICPGRFASEAFIWTAIVSILAAFCITKAKDAEGKEIDVKRQFTTGVSVRPVDFPCWFISRSNEREKMIRESV</sequence>
<dbReference type="STRING" id="930991.A0A0D0E6B6"/>
<organism evidence="15 16">
    <name type="scientific">Paxillus rubicundulus Ve08.2h10</name>
    <dbReference type="NCBI Taxonomy" id="930991"/>
    <lineage>
        <taxon>Eukaryota</taxon>
        <taxon>Fungi</taxon>
        <taxon>Dikarya</taxon>
        <taxon>Basidiomycota</taxon>
        <taxon>Agaricomycotina</taxon>
        <taxon>Agaricomycetes</taxon>
        <taxon>Agaricomycetidae</taxon>
        <taxon>Boletales</taxon>
        <taxon>Paxilineae</taxon>
        <taxon>Paxillaceae</taxon>
        <taxon>Paxillus</taxon>
    </lineage>
</organism>
<evidence type="ECO:0000313" key="16">
    <source>
        <dbReference type="Proteomes" id="UP000054538"/>
    </source>
</evidence>
<dbReference type="InterPro" id="IPR001128">
    <property type="entry name" value="Cyt_P450"/>
</dbReference>
<dbReference type="PANTHER" id="PTHR46300:SF2">
    <property type="entry name" value="CYTOCHROME P450 MONOOXYGENASE ALNH-RELATED"/>
    <property type="match status" value="1"/>
</dbReference>
<dbReference type="HOGENOM" id="CLU_001570_2_0_1"/>
<keyword evidence="12" id="KW-0472">Membrane</keyword>
<dbReference type="PANTHER" id="PTHR46300">
    <property type="entry name" value="P450, PUTATIVE (EUROFUNG)-RELATED-RELATED"/>
    <property type="match status" value="1"/>
</dbReference>
<evidence type="ECO:0000256" key="9">
    <source>
        <dbReference type="ARBA" id="ARBA00023002"/>
    </source>
</evidence>
<dbReference type="AlphaFoldDB" id="A0A0D0E6B6"/>
<evidence type="ECO:0000256" key="8">
    <source>
        <dbReference type="ARBA" id="ARBA00022989"/>
    </source>
</evidence>
<reference evidence="15 16" key="1">
    <citation type="submission" date="2014-04" db="EMBL/GenBank/DDBJ databases">
        <authorList>
            <consortium name="DOE Joint Genome Institute"/>
            <person name="Kuo A."/>
            <person name="Kohler A."/>
            <person name="Jargeat P."/>
            <person name="Nagy L.G."/>
            <person name="Floudas D."/>
            <person name="Copeland A."/>
            <person name="Barry K.W."/>
            <person name="Cichocki N."/>
            <person name="Veneault-Fourrey C."/>
            <person name="LaButti K."/>
            <person name="Lindquist E.A."/>
            <person name="Lipzen A."/>
            <person name="Lundell T."/>
            <person name="Morin E."/>
            <person name="Murat C."/>
            <person name="Sun H."/>
            <person name="Tunlid A."/>
            <person name="Henrissat B."/>
            <person name="Grigoriev I.V."/>
            <person name="Hibbett D.S."/>
            <person name="Martin F."/>
            <person name="Nordberg H.P."/>
            <person name="Cantor M.N."/>
            <person name="Hua S.X."/>
        </authorList>
    </citation>
    <scope>NUCLEOTIDE SEQUENCE [LARGE SCALE GENOMIC DNA]</scope>
    <source>
        <strain evidence="15 16">Ve08.2h10</strain>
    </source>
</reference>
<dbReference type="InterPro" id="IPR002401">
    <property type="entry name" value="Cyt_P450_E_grp-I"/>
</dbReference>
<dbReference type="SUPFAM" id="SSF48264">
    <property type="entry name" value="Cytochrome P450"/>
    <property type="match status" value="1"/>
</dbReference>
<keyword evidence="5 13" id="KW-0349">Heme</keyword>
<dbReference type="EMBL" id="KN824956">
    <property type="protein sequence ID" value="KIK97014.1"/>
    <property type="molecule type" value="Genomic_DNA"/>
</dbReference>
<dbReference type="OrthoDB" id="2789670at2759"/>
<dbReference type="GO" id="GO:0005506">
    <property type="term" value="F:iron ion binding"/>
    <property type="evidence" value="ECO:0007669"/>
    <property type="project" value="InterPro"/>
</dbReference>
<proteinExistence type="inferred from homology"/>
<evidence type="ECO:0000256" key="7">
    <source>
        <dbReference type="ARBA" id="ARBA00022723"/>
    </source>
</evidence>
<reference evidence="16" key="2">
    <citation type="submission" date="2015-01" db="EMBL/GenBank/DDBJ databases">
        <title>Evolutionary Origins and Diversification of the Mycorrhizal Mutualists.</title>
        <authorList>
            <consortium name="DOE Joint Genome Institute"/>
            <consortium name="Mycorrhizal Genomics Consortium"/>
            <person name="Kohler A."/>
            <person name="Kuo A."/>
            <person name="Nagy L.G."/>
            <person name="Floudas D."/>
            <person name="Copeland A."/>
            <person name="Barry K.W."/>
            <person name="Cichocki N."/>
            <person name="Veneault-Fourrey C."/>
            <person name="LaButti K."/>
            <person name="Lindquist E.A."/>
            <person name="Lipzen A."/>
            <person name="Lundell T."/>
            <person name="Morin E."/>
            <person name="Murat C."/>
            <person name="Riley R."/>
            <person name="Ohm R."/>
            <person name="Sun H."/>
            <person name="Tunlid A."/>
            <person name="Henrissat B."/>
            <person name="Grigoriev I.V."/>
            <person name="Hibbett D.S."/>
            <person name="Martin F."/>
        </authorList>
    </citation>
    <scope>NUCLEOTIDE SEQUENCE [LARGE SCALE GENOMIC DNA]</scope>
    <source>
        <strain evidence="16">Ve08.2h10</strain>
    </source>
</reference>
<dbReference type="CDD" id="cd11065">
    <property type="entry name" value="CYP64-like"/>
    <property type="match status" value="1"/>
</dbReference>
<dbReference type="PRINTS" id="PR00463">
    <property type="entry name" value="EP450I"/>
</dbReference>
<evidence type="ECO:0000256" key="12">
    <source>
        <dbReference type="ARBA" id="ARBA00023136"/>
    </source>
</evidence>
<dbReference type="PRINTS" id="PR00385">
    <property type="entry name" value="P450"/>
</dbReference>
<evidence type="ECO:0000256" key="6">
    <source>
        <dbReference type="ARBA" id="ARBA00022692"/>
    </source>
</evidence>
<keyword evidence="10 13" id="KW-0408">Iron</keyword>
<dbReference type="Gene3D" id="1.10.630.10">
    <property type="entry name" value="Cytochrome P450"/>
    <property type="match status" value="1"/>
</dbReference>
<keyword evidence="8" id="KW-1133">Transmembrane helix</keyword>
<dbReference type="Pfam" id="PF00067">
    <property type="entry name" value="p450"/>
    <property type="match status" value="1"/>
</dbReference>
<dbReference type="InterPro" id="IPR036396">
    <property type="entry name" value="Cyt_P450_sf"/>
</dbReference>
<keyword evidence="11 14" id="KW-0503">Monooxygenase</keyword>
<evidence type="ECO:0000256" key="5">
    <source>
        <dbReference type="ARBA" id="ARBA00022617"/>
    </source>
</evidence>
<evidence type="ECO:0000256" key="14">
    <source>
        <dbReference type="RuleBase" id="RU000461"/>
    </source>
</evidence>
<gene>
    <name evidence="15" type="ORF">PAXRUDRAFT_10437</name>
</gene>
<dbReference type="GO" id="GO:0004497">
    <property type="term" value="F:monooxygenase activity"/>
    <property type="evidence" value="ECO:0007669"/>
    <property type="project" value="UniProtKB-KW"/>
</dbReference>
<comment type="cofactor">
    <cofactor evidence="1 13">
        <name>heme</name>
        <dbReference type="ChEBI" id="CHEBI:30413"/>
    </cofactor>
</comment>
<accession>A0A0D0E6B6</accession>
<keyword evidence="6" id="KW-0812">Transmembrane</keyword>
<evidence type="ECO:0000256" key="4">
    <source>
        <dbReference type="ARBA" id="ARBA00010617"/>
    </source>
</evidence>
<evidence type="ECO:0000256" key="10">
    <source>
        <dbReference type="ARBA" id="ARBA00023004"/>
    </source>
</evidence>
<keyword evidence="9 14" id="KW-0560">Oxidoreductase</keyword>
<evidence type="ECO:0000313" key="15">
    <source>
        <dbReference type="EMBL" id="KIK97014.1"/>
    </source>
</evidence>
<keyword evidence="16" id="KW-1185">Reference proteome</keyword>
<dbReference type="GO" id="GO:0016020">
    <property type="term" value="C:membrane"/>
    <property type="evidence" value="ECO:0007669"/>
    <property type="project" value="UniProtKB-SubCell"/>
</dbReference>
<dbReference type="Proteomes" id="UP000054538">
    <property type="component" value="Unassembled WGS sequence"/>
</dbReference>
<dbReference type="GO" id="GO:0020037">
    <property type="term" value="F:heme binding"/>
    <property type="evidence" value="ECO:0007669"/>
    <property type="project" value="InterPro"/>
</dbReference>
<dbReference type="InterPro" id="IPR050364">
    <property type="entry name" value="Cytochrome_P450_fung"/>
</dbReference>
<feature type="binding site" description="axial binding residue" evidence="13">
    <location>
        <position position="389"/>
    </location>
    <ligand>
        <name>heme</name>
        <dbReference type="ChEBI" id="CHEBI:30413"/>
    </ligand>
    <ligandPart>
        <name>Fe</name>
        <dbReference type="ChEBI" id="CHEBI:18248"/>
    </ligandPart>
</feature>
<evidence type="ECO:0000256" key="2">
    <source>
        <dbReference type="ARBA" id="ARBA00004167"/>
    </source>
</evidence>
<dbReference type="GO" id="GO:0016705">
    <property type="term" value="F:oxidoreductase activity, acting on paired donors, with incorporation or reduction of molecular oxygen"/>
    <property type="evidence" value="ECO:0007669"/>
    <property type="project" value="InterPro"/>
</dbReference>
<evidence type="ECO:0000256" key="1">
    <source>
        <dbReference type="ARBA" id="ARBA00001971"/>
    </source>
</evidence>
<dbReference type="PROSITE" id="PS00086">
    <property type="entry name" value="CYTOCHROME_P450"/>
    <property type="match status" value="1"/>
</dbReference>
<protein>
    <submittedName>
        <fullName evidence="15">Unplaced genomic scaffold scaffold_134, whole genome shotgun sequence</fullName>
    </submittedName>
</protein>
<comment type="similarity">
    <text evidence="4 14">Belongs to the cytochrome P450 family.</text>
</comment>
<evidence type="ECO:0000256" key="13">
    <source>
        <dbReference type="PIRSR" id="PIRSR602401-1"/>
    </source>
</evidence>
<comment type="subcellular location">
    <subcellularLocation>
        <location evidence="2">Membrane</location>
        <topology evidence="2">Single-pass membrane protein</topology>
    </subcellularLocation>
</comment>
<evidence type="ECO:0000256" key="11">
    <source>
        <dbReference type="ARBA" id="ARBA00023033"/>
    </source>
</evidence>
<dbReference type="InParanoid" id="A0A0D0E6B6"/>
<dbReference type="InterPro" id="IPR017972">
    <property type="entry name" value="Cyt_P450_CS"/>
</dbReference>
<name>A0A0D0E6B6_9AGAM</name>